<dbReference type="Proteomes" id="UP000320735">
    <property type="component" value="Unassembled WGS sequence"/>
</dbReference>
<sequence>MLHHNRSTSTLSSARPLPSILTQIPDGSKRLVKLVDVNYSPWLEFEIFGVLCSNASSKLLRQNVLSNLLDNCQLTIYRLNQSSTAS</sequence>
<reference evidence="1 2" key="1">
    <citation type="submission" date="2019-02" db="EMBL/GenBank/DDBJ databases">
        <title>Deep-cultivation of Planctomycetes and their phenomic and genomic characterization uncovers novel biology.</title>
        <authorList>
            <person name="Wiegand S."/>
            <person name="Jogler M."/>
            <person name="Boedeker C."/>
            <person name="Pinto D."/>
            <person name="Vollmers J."/>
            <person name="Rivas-Marin E."/>
            <person name="Kohn T."/>
            <person name="Peeters S.H."/>
            <person name="Heuer A."/>
            <person name="Rast P."/>
            <person name="Oberbeckmann S."/>
            <person name="Bunk B."/>
            <person name="Jeske O."/>
            <person name="Meyerdierks A."/>
            <person name="Storesund J.E."/>
            <person name="Kallscheuer N."/>
            <person name="Luecker S."/>
            <person name="Lage O.M."/>
            <person name="Pohl T."/>
            <person name="Merkel B.J."/>
            <person name="Hornburger P."/>
            <person name="Mueller R.-W."/>
            <person name="Bruemmer F."/>
            <person name="Labrenz M."/>
            <person name="Spormann A.M."/>
            <person name="Op Den Camp H."/>
            <person name="Overmann J."/>
            <person name="Amann R."/>
            <person name="Jetten M.S.M."/>
            <person name="Mascher T."/>
            <person name="Medema M.H."/>
            <person name="Devos D.P."/>
            <person name="Kaster A.-K."/>
            <person name="Ovreas L."/>
            <person name="Rohde M."/>
            <person name="Galperin M.Y."/>
            <person name="Jogler C."/>
        </authorList>
    </citation>
    <scope>NUCLEOTIDE SEQUENCE [LARGE SCALE GENOMIC DNA]</scope>
    <source>
        <strain evidence="1 2">CA54</strain>
    </source>
</reference>
<keyword evidence="2" id="KW-1185">Reference proteome</keyword>
<organism evidence="1 2">
    <name type="scientific">Symmachiella macrocystis</name>
    <dbReference type="NCBI Taxonomy" id="2527985"/>
    <lineage>
        <taxon>Bacteria</taxon>
        <taxon>Pseudomonadati</taxon>
        <taxon>Planctomycetota</taxon>
        <taxon>Planctomycetia</taxon>
        <taxon>Planctomycetales</taxon>
        <taxon>Planctomycetaceae</taxon>
        <taxon>Symmachiella</taxon>
    </lineage>
</organism>
<protein>
    <submittedName>
        <fullName evidence="1">Uncharacterized protein</fullName>
    </submittedName>
</protein>
<comment type="caution">
    <text evidence="1">The sequence shown here is derived from an EMBL/GenBank/DDBJ whole genome shotgun (WGS) entry which is preliminary data.</text>
</comment>
<dbReference type="EMBL" id="SJPP01000002">
    <property type="protein sequence ID" value="TWU08826.1"/>
    <property type="molecule type" value="Genomic_DNA"/>
</dbReference>
<evidence type="ECO:0000313" key="2">
    <source>
        <dbReference type="Proteomes" id="UP000320735"/>
    </source>
</evidence>
<proteinExistence type="predicted"/>
<accession>A0A5C6BC15</accession>
<dbReference type="AlphaFoldDB" id="A0A5C6BC15"/>
<evidence type="ECO:0000313" key="1">
    <source>
        <dbReference type="EMBL" id="TWU08826.1"/>
    </source>
</evidence>
<name>A0A5C6BC15_9PLAN</name>
<gene>
    <name evidence="1" type="ORF">CA54_40630</name>
</gene>